<feature type="compositionally biased region" description="Polar residues" evidence="1">
    <location>
        <begin position="157"/>
        <end position="172"/>
    </location>
</feature>
<keyword evidence="3" id="KW-1185">Reference proteome</keyword>
<organism evidence="2 3">
    <name type="scientific">Agrocybe pediades</name>
    <dbReference type="NCBI Taxonomy" id="84607"/>
    <lineage>
        <taxon>Eukaryota</taxon>
        <taxon>Fungi</taxon>
        <taxon>Dikarya</taxon>
        <taxon>Basidiomycota</taxon>
        <taxon>Agaricomycotina</taxon>
        <taxon>Agaricomycetes</taxon>
        <taxon>Agaricomycetidae</taxon>
        <taxon>Agaricales</taxon>
        <taxon>Agaricineae</taxon>
        <taxon>Strophariaceae</taxon>
        <taxon>Agrocybe</taxon>
    </lineage>
</organism>
<accession>A0A8H4QQ82</accession>
<dbReference type="Proteomes" id="UP000521872">
    <property type="component" value="Unassembled WGS sequence"/>
</dbReference>
<gene>
    <name evidence="2" type="ORF">D9613_002840</name>
</gene>
<comment type="caution">
    <text evidence="2">The sequence shown here is derived from an EMBL/GenBank/DDBJ whole genome shotgun (WGS) entry which is preliminary data.</text>
</comment>
<dbReference type="AlphaFoldDB" id="A0A8H4QQ82"/>
<proteinExistence type="predicted"/>
<feature type="region of interest" description="Disordered" evidence="1">
    <location>
        <begin position="157"/>
        <end position="179"/>
    </location>
</feature>
<name>A0A8H4QQ82_9AGAR</name>
<reference evidence="2 3" key="1">
    <citation type="submission" date="2019-12" db="EMBL/GenBank/DDBJ databases">
        <authorList>
            <person name="Floudas D."/>
            <person name="Bentzer J."/>
            <person name="Ahren D."/>
            <person name="Johansson T."/>
            <person name="Persson P."/>
            <person name="Tunlid A."/>
        </authorList>
    </citation>
    <scope>NUCLEOTIDE SEQUENCE [LARGE SCALE GENOMIC DNA]</scope>
    <source>
        <strain evidence="2 3">CBS 102.39</strain>
    </source>
</reference>
<evidence type="ECO:0000313" key="2">
    <source>
        <dbReference type="EMBL" id="KAF4615332.1"/>
    </source>
</evidence>
<feature type="region of interest" description="Disordered" evidence="1">
    <location>
        <begin position="194"/>
        <end position="256"/>
    </location>
</feature>
<dbReference type="EMBL" id="JAACJL010000044">
    <property type="protein sequence ID" value="KAF4615332.1"/>
    <property type="molecule type" value="Genomic_DNA"/>
</dbReference>
<evidence type="ECO:0000256" key="1">
    <source>
        <dbReference type="SAM" id="MobiDB-lite"/>
    </source>
</evidence>
<evidence type="ECO:0000313" key="3">
    <source>
        <dbReference type="Proteomes" id="UP000521872"/>
    </source>
</evidence>
<sequence>MDETYRNNELLLKMLGQNLNTDDVSNYAPAAERLEHWLSDSRAYYDSARPMIISLLKTAYRSLLLKLGTSFNRQLPLKASDYPNHPHQPLIKAYVSLIESVRPFHSMFTTDKALYVELQKLLQTATADSKPQHVAPDLDVVMGAVNETQPASATFQTTAETAANTPSTSSVSIGKVKKRRKPNFERLVQRDLKGLMQKRGSQPPETPELRSPSFDLERKESSIISDSGIDPVHPVVEKEHREAETRQEEQKEKEMQWNQWVDEISKPFDIPLIFPDASTVSTALNAESGQM</sequence>
<feature type="compositionally biased region" description="Basic and acidic residues" evidence="1">
    <location>
        <begin position="235"/>
        <end position="255"/>
    </location>
</feature>
<protein>
    <submittedName>
        <fullName evidence="2">Uncharacterized protein</fullName>
    </submittedName>
</protein>